<dbReference type="Proteomes" id="UP001344447">
    <property type="component" value="Unassembled WGS sequence"/>
</dbReference>
<dbReference type="PANTHER" id="PTHR13016:SF0">
    <property type="entry name" value="AMME SYNDROME CANDIDATE GENE 1 PROTEIN"/>
    <property type="match status" value="1"/>
</dbReference>
<dbReference type="SUPFAM" id="SSF143447">
    <property type="entry name" value="AMMECR1-like"/>
    <property type="match status" value="1"/>
</dbReference>
<comment type="caution">
    <text evidence="2">The sequence shown here is derived from an EMBL/GenBank/DDBJ whole genome shotgun (WGS) entry which is preliminary data.</text>
</comment>
<dbReference type="AlphaFoldDB" id="A0AAN7U499"/>
<dbReference type="InterPro" id="IPR027485">
    <property type="entry name" value="AMMECR1_N"/>
</dbReference>
<dbReference type="PANTHER" id="PTHR13016">
    <property type="entry name" value="AMMECR1 HOMOLOG"/>
    <property type="match status" value="1"/>
</dbReference>
<dbReference type="EMBL" id="JAVFKY010000002">
    <property type="protein sequence ID" value="KAK5581500.1"/>
    <property type="molecule type" value="Genomic_DNA"/>
</dbReference>
<dbReference type="PROSITE" id="PS51112">
    <property type="entry name" value="AMMECR1"/>
    <property type="match status" value="1"/>
</dbReference>
<gene>
    <name evidence="2" type="ORF">RB653_001533</name>
</gene>
<name>A0AAN7U499_9MYCE</name>
<evidence type="ECO:0000313" key="2">
    <source>
        <dbReference type="EMBL" id="KAK5581500.1"/>
    </source>
</evidence>
<dbReference type="Gene3D" id="3.30.700.20">
    <property type="entry name" value="Hypothetical protein ph0010, domain 1"/>
    <property type="match status" value="1"/>
</dbReference>
<organism evidence="2 3">
    <name type="scientific">Dictyostelium firmibasis</name>
    <dbReference type="NCBI Taxonomy" id="79012"/>
    <lineage>
        <taxon>Eukaryota</taxon>
        <taxon>Amoebozoa</taxon>
        <taxon>Evosea</taxon>
        <taxon>Eumycetozoa</taxon>
        <taxon>Dictyostelia</taxon>
        <taxon>Dictyosteliales</taxon>
        <taxon>Dictyosteliaceae</taxon>
        <taxon>Dictyostelium</taxon>
    </lineage>
</organism>
<sequence>MSRTTSSTKATKDMVAYCFDSLIFHFENKPIYKPKFSNESSPLFVTWKIDNKNYDEPILRGCIGTFAEKNLVDGLHKFALTSALKDSRFSAITKKELTKLHCAVSLLVKFEVADSVWDWEIGTHGIWIEFTDPNTNQPSNSTYLPEVIPEQEWTKEEALRSLIKKAGFNGKVDDKFFSLIKLTRYQSSKDSLSYSEYLEYKNVTPL</sequence>
<proteinExistence type="predicted"/>
<dbReference type="InterPro" id="IPR023473">
    <property type="entry name" value="AMMECR1"/>
</dbReference>
<feature type="domain" description="AMMECR1" evidence="1">
    <location>
        <begin position="3"/>
        <end position="201"/>
    </location>
</feature>
<dbReference type="Pfam" id="PF01871">
    <property type="entry name" value="AMMECR1"/>
    <property type="match status" value="1"/>
</dbReference>
<evidence type="ECO:0000259" key="1">
    <source>
        <dbReference type="PROSITE" id="PS51112"/>
    </source>
</evidence>
<evidence type="ECO:0000313" key="3">
    <source>
        <dbReference type="Proteomes" id="UP001344447"/>
    </source>
</evidence>
<protein>
    <recommendedName>
        <fullName evidence="1">AMMECR1 domain-containing protein</fullName>
    </recommendedName>
</protein>
<reference evidence="2 3" key="1">
    <citation type="submission" date="2023-11" db="EMBL/GenBank/DDBJ databases">
        <title>Dfirmibasis_genome.</title>
        <authorList>
            <person name="Edelbroek B."/>
            <person name="Kjellin J."/>
            <person name="Jerlstrom-Hultqvist J."/>
            <person name="Soderbom F."/>
        </authorList>
    </citation>
    <scope>NUCLEOTIDE SEQUENCE [LARGE SCALE GENOMIC DNA]</scope>
    <source>
        <strain evidence="2 3">TNS-C-14</strain>
    </source>
</reference>
<dbReference type="InterPro" id="IPR036071">
    <property type="entry name" value="AMMECR1_dom_sf"/>
</dbReference>
<dbReference type="NCBIfam" id="TIGR00296">
    <property type="entry name" value="TIGR00296 family protein"/>
    <property type="match status" value="1"/>
</dbReference>
<accession>A0AAN7U499</accession>
<keyword evidence="3" id="KW-1185">Reference proteome</keyword>
<dbReference type="InterPro" id="IPR002733">
    <property type="entry name" value="AMMECR1_domain"/>
</dbReference>